<name>G3GZH4_CRIGR</name>
<dbReference type="InParanoid" id="G3GZH4"/>
<accession>G3GZH4</accession>
<organism evidence="1 2">
    <name type="scientific">Cricetulus griseus</name>
    <name type="common">Chinese hamster</name>
    <name type="synonym">Cricetulus barabensis griseus</name>
    <dbReference type="NCBI Taxonomy" id="10029"/>
    <lineage>
        <taxon>Eukaryota</taxon>
        <taxon>Metazoa</taxon>
        <taxon>Chordata</taxon>
        <taxon>Craniata</taxon>
        <taxon>Vertebrata</taxon>
        <taxon>Euteleostomi</taxon>
        <taxon>Mammalia</taxon>
        <taxon>Eutheria</taxon>
        <taxon>Euarchontoglires</taxon>
        <taxon>Glires</taxon>
        <taxon>Rodentia</taxon>
        <taxon>Myomorpha</taxon>
        <taxon>Muroidea</taxon>
        <taxon>Cricetidae</taxon>
        <taxon>Cricetinae</taxon>
        <taxon>Cricetulus</taxon>
    </lineage>
</organism>
<dbReference type="Proteomes" id="UP000001075">
    <property type="component" value="Unassembled WGS sequence"/>
</dbReference>
<protein>
    <submittedName>
        <fullName evidence="1">Uncharacterized protein</fullName>
    </submittedName>
</protein>
<sequence>MKGIWDVYSHGFLPGSQGEELFVLTIQKQSCHSQCHLVTGHMCIEQMLNHYTGDSMTAIGLPNYLTSV</sequence>
<proteinExistence type="predicted"/>
<reference evidence="2" key="1">
    <citation type="journal article" date="2011" name="Nat. Biotechnol.">
        <title>The genomic sequence of the Chinese hamster ovary (CHO)-K1 cell line.</title>
        <authorList>
            <person name="Xu X."/>
            <person name="Nagarajan H."/>
            <person name="Lewis N.E."/>
            <person name="Pan S."/>
            <person name="Cai Z."/>
            <person name="Liu X."/>
            <person name="Chen W."/>
            <person name="Xie M."/>
            <person name="Wang W."/>
            <person name="Hammond S."/>
            <person name="Andersen M.R."/>
            <person name="Neff N."/>
            <person name="Passarelli B."/>
            <person name="Koh W."/>
            <person name="Fan H.C."/>
            <person name="Wang J."/>
            <person name="Gui Y."/>
            <person name="Lee K.H."/>
            <person name="Betenbaugh M.J."/>
            <person name="Quake S.R."/>
            <person name="Famili I."/>
            <person name="Palsson B.O."/>
            <person name="Wang J."/>
        </authorList>
    </citation>
    <scope>NUCLEOTIDE SEQUENCE [LARGE SCALE GENOMIC DNA]</scope>
    <source>
        <strain evidence="2">CHO K1 cell line</strain>
    </source>
</reference>
<gene>
    <name evidence="1" type="ORF">I79_003234</name>
</gene>
<dbReference type="EMBL" id="JH000078">
    <property type="protein sequence ID" value="EGW05649.1"/>
    <property type="molecule type" value="Genomic_DNA"/>
</dbReference>
<dbReference type="AlphaFoldDB" id="G3GZH4"/>
<evidence type="ECO:0000313" key="1">
    <source>
        <dbReference type="EMBL" id="EGW05649.1"/>
    </source>
</evidence>
<evidence type="ECO:0000313" key="2">
    <source>
        <dbReference type="Proteomes" id="UP000001075"/>
    </source>
</evidence>